<comment type="pathway">
    <text evidence="2">Nucleotide-sugar biosynthesis; UDP-N-acetyl-alpha-D-glucosamine biosynthesis; UDP-N-acetyl-alpha-D-glucosamine from N-acetyl-alpha-D-glucosamine 1-phosphate: step 1/1.</text>
</comment>
<name>A0A2U9IEF5_9CREN</name>
<keyword evidence="5 13" id="KW-0808">Transferase</keyword>
<dbReference type="UniPathway" id="UPA00113">
    <property type="reaction ID" value="UER00532"/>
</dbReference>
<dbReference type="InterPro" id="IPR056729">
    <property type="entry name" value="GMPPB_C"/>
</dbReference>
<dbReference type="CDD" id="cd04181">
    <property type="entry name" value="NTP_transferase"/>
    <property type="match status" value="1"/>
</dbReference>
<evidence type="ECO:0000259" key="12">
    <source>
        <dbReference type="Pfam" id="PF25087"/>
    </source>
</evidence>
<dbReference type="InterPro" id="IPR023915">
    <property type="entry name" value="Bifunctiontional_GlmU_arc-type"/>
</dbReference>
<comment type="similarity">
    <text evidence="3">In the C-terminal section; belongs to the transferase hexapeptide repeat family.</text>
</comment>
<evidence type="ECO:0000313" key="13">
    <source>
        <dbReference type="EMBL" id="AWR94423.1"/>
    </source>
</evidence>
<dbReference type="CDD" id="cd05636">
    <property type="entry name" value="LbH_G1P_TT_C_like"/>
    <property type="match status" value="1"/>
</dbReference>
<evidence type="ECO:0000256" key="5">
    <source>
        <dbReference type="ARBA" id="ARBA00022679"/>
    </source>
</evidence>
<dbReference type="AlphaFoldDB" id="A0A2U9IEF5"/>
<evidence type="ECO:0000259" key="11">
    <source>
        <dbReference type="Pfam" id="PF00483"/>
    </source>
</evidence>
<dbReference type="InterPro" id="IPR053650">
    <property type="entry name" value="Sugar-1P_NT/AT"/>
</dbReference>
<evidence type="ECO:0000256" key="1">
    <source>
        <dbReference type="ARBA" id="ARBA00005166"/>
    </source>
</evidence>
<dbReference type="InterPro" id="IPR005835">
    <property type="entry name" value="NTP_transferase_dom"/>
</dbReference>
<keyword evidence="6" id="KW-0548">Nucleotidyltransferase</keyword>
<evidence type="ECO:0000256" key="6">
    <source>
        <dbReference type="ARBA" id="ARBA00022695"/>
    </source>
</evidence>
<keyword evidence="7" id="KW-0511">Multifunctional enzyme</keyword>
<organism evidence="13 14">
    <name type="scientific">Acidianus brierleyi</name>
    <dbReference type="NCBI Taxonomy" id="41673"/>
    <lineage>
        <taxon>Archaea</taxon>
        <taxon>Thermoproteota</taxon>
        <taxon>Thermoprotei</taxon>
        <taxon>Sulfolobales</taxon>
        <taxon>Sulfolobaceae</taxon>
        <taxon>Acidianus</taxon>
    </lineage>
</organism>
<comment type="pathway">
    <text evidence="1">Nucleotide-sugar biosynthesis; UDP-N-acetyl-alpha-D-glucosamine biosynthesis; N-acetyl-alpha-D-glucosamine 1-phosphate from alpha-D-glucosamine 6-phosphate (route II): step 2/2.</text>
</comment>
<dbReference type="Proteomes" id="UP000248044">
    <property type="component" value="Chromosome"/>
</dbReference>
<dbReference type="InterPro" id="IPR050065">
    <property type="entry name" value="GlmU-like"/>
</dbReference>
<gene>
    <name evidence="13" type="ORF">DFR85_07220</name>
</gene>
<dbReference type="InterPro" id="IPR029044">
    <property type="entry name" value="Nucleotide-diphossugar_trans"/>
</dbReference>
<protein>
    <submittedName>
        <fullName evidence="13">Nucleotidyltransferase</fullName>
    </submittedName>
</protein>
<reference evidence="13 14" key="1">
    <citation type="submission" date="2018-05" db="EMBL/GenBank/DDBJ databases">
        <title>Complete Genome Sequences of Extremely Thermoacidophilic, Metal-Mobilizing Type-Strain Members of the Archaeal Family Sulfolobaceae: Acidianus brierleyi DSM-1651T, Acidianus sulfidivorans DSM-18786T, Metallosphaera hakonensis DSM-7519T, and Metallosphaera prunae DSM-10039T.</title>
        <authorList>
            <person name="Counts J.A."/>
            <person name="Kelly R.M."/>
        </authorList>
    </citation>
    <scope>NUCLEOTIDE SEQUENCE [LARGE SCALE GENOMIC DNA]</scope>
    <source>
        <strain evidence="13 14">DSM 1651</strain>
    </source>
</reference>
<dbReference type="SUPFAM" id="SSF53448">
    <property type="entry name" value="Nucleotide-diphospho-sugar transferases"/>
    <property type="match status" value="1"/>
</dbReference>
<dbReference type="GO" id="GO:0006048">
    <property type="term" value="P:UDP-N-acetylglucosamine biosynthetic process"/>
    <property type="evidence" value="ECO:0007669"/>
    <property type="project" value="UniProtKB-UniPathway"/>
</dbReference>
<dbReference type="OrthoDB" id="15372at2157"/>
<dbReference type="GO" id="GO:0019134">
    <property type="term" value="F:glucosamine-1-phosphate N-acetyltransferase activity"/>
    <property type="evidence" value="ECO:0007669"/>
    <property type="project" value="UniProtKB-EC"/>
</dbReference>
<sequence length="400" mass="44197">MKAVILAAGKGERLEPITHTRPKPFVPVLGSTLIEYTIDLLRKYVSDIYIVIPSELSAEYSAFYNRLKGVKLYYQGKNSGTAAALASVGNISEDFLLVYGDIFFDEDAIRSVLNFTENAIVGVKVNNPTEYGVILMKNSILEKIIEKPMEPVSYFINSGIYKFNPDIFTYIDKISISSRGEYELTDAVNLMAKNEKIFVVQYKGSWIDVGRPWQVIDVNKIALDNKEPKNLGEIDDNVKIIGKVVIEEGAKVLHGSYIQGPVYIGKDCIIGPNSYLRPYTILTQNNKVGASVEIKESVIMENSKIPHLSYVGDSILGENVNLGAGTLIANLRFDEQNVKINIKGNKISSGRKKLGTIMGGYVKTGINVSILPGIKIGAYATIYPGSIVNRDVNKGEFYKN</sequence>
<dbReference type="KEGG" id="abri:DFR85_07220"/>
<accession>A0A2U9IEF5</accession>
<dbReference type="SUPFAM" id="SSF51161">
    <property type="entry name" value="Trimeric LpxA-like enzymes"/>
    <property type="match status" value="1"/>
</dbReference>
<dbReference type="RefSeq" id="WP_110270304.1">
    <property type="nucleotide sequence ID" value="NZ_CP029289.2"/>
</dbReference>
<evidence type="ECO:0000256" key="3">
    <source>
        <dbReference type="ARBA" id="ARBA00007707"/>
    </source>
</evidence>
<feature type="domain" description="Mannose-1-phosphate guanyltransferase C-terminal" evidence="12">
    <location>
        <begin position="258"/>
        <end position="341"/>
    </location>
</feature>
<dbReference type="InterPro" id="IPR011004">
    <property type="entry name" value="Trimer_LpxA-like_sf"/>
</dbReference>
<comment type="catalytic activity">
    <reaction evidence="9">
        <text>alpha-D-glucosamine 1-phosphate + acetyl-CoA = N-acetyl-alpha-D-glucosamine 1-phosphate + CoA + H(+)</text>
        <dbReference type="Rhea" id="RHEA:13725"/>
        <dbReference type="ChEBI" id="CHEBI:15378"/>
        <dbReference type="ChEBI" id="CHEBI:57287"/>
        <dbReference type="ChEBI" id="CHEBI:57288"/>
        <dbReference type="ChEBI" id="CHEBI:57776"/>
        <dbReference type="ChEBI" id="CHEBI:58516"/>
        <dbReference type="EC" id="2.3.1.157"/>
    </reaction>
</comment>
<evidence type="ECO:0000313" key="14">
    <source>
        <dbReference type="Proteomes" id="UP000248044"/>
    </source>
</evidence>
<keyword evidence="8" id="KW-0012">Acyltransferase</keyword>
<evidence type="ECO:0000256" key="9">
    <source>
        <dbReference type="ARBA" id="ARBA00048247"/>
    </source>
</evidence>
<comment type="similarity">
    <text evidence="4">In the N-terminal section; belongs to the N-acetylglucosamine-1-phosphate uridyltransferase family.</text>
</comment>
<dbReference type="PANTHER" id="PTHR43584:SF8">
    <property type="entry name" value="N-ACETYLMURAMATE ALPHA-1-PHOSPHATE URIDYLYLTRANSFERASE"/>
    <property type="match status" value="1"/>
</dbReference>
<dbReference type="Pfam" id="PF25087">
    <property type="entry name" value="GMPPB_C"/>
    <property type="match status" value="1"/>
</dbReference>
<dbReference type="PANTHER" id="PTHR43584">
    <property type="entry name" value="NUCLEOTIDYL TRANSFERASE"/>
    <property type="match status" value="1"/>
</dbReference>
<dbReference type="EMBL" id="CP029289">
    <property type="protein sequence ID" value="AWR94423.1"/>
    <property type="molecule type" value="Genomic_DNA"/>
</dbReference>
<dbReference type="Gene3D" id="2.160.10.10">
    <property type="entry name" value="Hexapeptide repeat proteins"/>
    <property type="match status" value="1"/>
</dbReference>
<dbReference type="Gene3D" id="3.90.550.10">
    <property type="entry name" value="Spore Coat Polysaccharide Biosynthesis Protein SpsA, Chain A"/>
    <property type="match status" value="1"/>
</dbReference>
<dbReference type="NCBIfam" id="TIGR03992">
    <property type="entry name" value="Arch_glmU"/>
    <property type="match status" value="1"/>
</dbReference>
<evidence type="ECO:0000256" key="10">
    <source>
        <dbReference type="ARBA" id="ARBA00048493"/>
    </source>
</evidence>
<keyword evidence="14" id="KW-1185">Reference proteome</keyword>
<evidence type="ECO:0000256" key="4">
    <source>
        <dbReference type="ARBA" id="ARBA00007947"/>
    </source>
</evidence>
<dbReference type="NCBIfam" id="NF041173">
    <property type="entry name" value="Sug_nt_acttase_Thmprot"/>
    <property type="match status" value="1"/>
</dbReference>
<dbReference type="GO" id="GO:0003977">
    <property type="term" value="F:UDP-N-acetylglucosamine diphosphorylase activity"/>
    <property type="evidence" value="ECO:0007669"/>
    <property type="project" value="UniProtKB-EC"/>
</dbReference>
<dbReference type="GeneID" id="36831934"/>
<feature type="domain" description="Nucleotidyl transferase" evidence="11">
    <location>
        <begin position="2"/>
        <end position="222"/>
    </location>
</feature>
<comment type="catalytic activity">
    <reaction evidence="10">
        <text>N-acetyl-alpha-D-glucosamine 1-phosphate + UTP + H(+) = UDP-N-acetyl-alpha-D-glucosamine + diphosphate</text>
        <dbReference type="Rhea" id="RHEA:13509"/>
        <dbReference type="ChEBI" id="CHEBI:15378"/>
        <dbReference type="ChEBI" id="CHEBI:33019"/>
        <dbReference type="ChEBI" id="CHEBI:46398"/>
        <dbReference type="ChEBI" id="CHEBI:57705"/>
        <dbReference type="ChEBI" id="CHEBI:57776"/>
        <dbReference type="EC" id="2.7.7.23"/>
    </reaction>
</comment>
<evidence type="ECO:0000256" key="8">
    <source>
        <dbReference type="ARBA" id="ARBA00023315"/>
    </source>
</evidence>
<dbReference type="Pfam" id="PF00483">
    <property type="entry name" value="NTP_transferase"/>
    <property type="match status" value="1"/>
</dbReference>
<evidence type="ECO:0000256" key="7">
    <source>
        <dbReference type="ARBA" id="ARBA00023268"/>
    </source>
</evidence>
<evidence type="ECO:0000256" key="2">
    <source>
        <dbReference type="ARBA" id="ARBA00005208"/>
    </source>
</evidence>
<proteinExistence type="inferred from homology"/>